<proteinExistence type="predicted"/>
<dbReference type="InterPro" id="IPR058712">
    <property type="entry name" value="SRA_ScoMcrA"/>
</dbReference>
<protein>
    <recommendedName>
        <fullName evidence="1">ScoMcrA-like SRA domain-containing protein</fullName>
    </recommendedName>
</protein>
<accession>A0A9X3SRV4</accession>
<evidence type="ECO:0000313" key="2">
    <source>
        <dbReference type="EMBL" id="MDA1362097.1"/>
    </source>
</evidence>
<comment type="caution">
    <text evidence="2">The sequence shown here is derived from an EMBL/GenBank/DDBJ whole genome shotgun (WGS) entry which is preliminary data.</text>
</comment>
<dbReference type="EMBL" id="JAPZVP010000019">
    <property type="protein sequence ID" value="MDA1362097.1"/>
    <property type="molecule type" value="Genomic_DNA"/>
</dbReference>
<reference evidence="2" key="1">
    <citation type="submission" date="2022-12" db="EMBL/GenBank/DDBJ databases">
        <title>Gycomyces niveus sp.nov.,a novel actinomycete isolated from soil in Shouguan.</title>
        <authorList>
            <person name="Yang X."/>
        </authorList>
    </citation>
    <scope>NUCLEOTIDE SEQUENCE</scope>
    <source>
        <strain evidence="2">NEAU-A15</strain>
    </source>
</reference>
<keyword evidence="3" id="KW-1185">Reference proteome</keyword>
<evidence type="ECO:0000313" key="3">
    <source>
        <dbReference type="Proteomes" id="UP001146067"/>
    </source>
</evidence>
<sequence length="328" mass="36757">MEQLQLGGIYTRDDLEAIFGGRRMRGIARASRGPFVLLYADPSKGRGHGYHDSLDAEEDEVGTVAYYSGEGQRDQGTQKLSDGNSAILNHREEDRDLLLFWAVGKVAGRDKKRHQYVGKFAIDQTRPYFLRADQGGDGERDVYVFRLRPVGEIARPPIDYMPVAIETTYTETHPGPLLDPIDEATSKLIELEQNSAKAFLRKATAEAVVERREGALVDRFEAFLGKQQHVAKRWFVSPRGQRSGFQTDLFDVTAQVLYEAKGKADRNSVRMAIGQLFDYRRSIEPSPLLAILLPEAPKPDLRELIESVGISLVYEANGSFVGWPVART</sequence>
<dbReference type="Proteomes" id="UP001146067">
    <property type="component" value="Unassembled WGS sequence"/>
</dbReference>
<dbReference type="AlphaFoldDB" id="A0A9X3SRV4"/>
<gene>
    <name evidence="2" type="ORF">O1R50_20895</name>
</gene>
<feature type="domain" description="ScoMcrA-like SRA" evidence="1">
    <location>
        <begin position="11"/>
        <end position="155"/>
    </location>
</feature>
<name>A0A9X3SRV4_9ACTN</name>
<evidence type="ECO:0000259" key="1">
    <source>
        <dbReference type="Pfam" id="PF26348"/>
    </source>
</evidence>
<dbReference type="RefSeq" id="WP_270112138.1">
    <property type="nucleotide sequence ID" value="NZ_JAPZVP010000019.1"/>
</dbReference>
<organism evidence="2 3">
    <name type="scientific">Glycomyces luteolus</name>
    <dbReference type="NCBI Taxonomy" id="2670330"/>
    <lineage>
        <taxon>Bacteria</taxon>
        <taxon>Bacillati</taxon>
        <taxon>Actinomycetota</taxon>
        <taxon>Actinomycetes</taxon>
        <taxon>Glycomycetales</taxon>
        <taxon>Glycomycetaceae</taxon>
        <taxon>Glycomyces</taxon>
    </lineage>
</organism>
<dbReference type="Pfam" id="PF26348">
    <property type="entry name" value="SRA_ScoMcrA"/>
    <property type="match status" value="1"/>
</dbReference>